<reference evidence="2" key="1">
    <citation type="submission" date="2016-06" db="EMBL/GenBank/DDBJ databases">
        <authorList>
            <person name="Nascimento L."/>
            <person name="Pereira R.V."/>
            <person name="Martins L.F."/>
            <person name="Quaggio R.B."/>
            <person name="Silva A.M."/>
            <person name="Setubal J.C."/>
        </authorList>
    </citation>
    <scope>NUCLEOTIDE SEQUENCE [LARGE SCALE GENOMIC DNA]</scope>
</reference>
<dbReference type="AlphaFoldDB" id="A0A1Y3PHH7"/>
<accession>A0A1Y3PHH7</accession>
<proteinExistence type="predicted"/>
<dbReference type="Proteomes" id="UP000196475">
    <property type="component" value="Unassembled WGS sequence"/>
</dbReference>
<gene>
    <name evidence="1" type="ORF">BAA01_00455</name>
</gene>
<name>A0A1Y3PHH7_9BACI</name>
<sequence length="63" mass="7795">MQAAEFWDDTRSREWARFLMASHLEQLDLDYMRKYAAQESPKLLRRLEQEYAWVKDNLKDERD</sequence>
<evidence type="ECO:0000313" key="1">
    <source>
        <dbReference type="EMBL" id="OUM84548.1"/>
    </source>
</evidence>
<dbReference type="EMBL" id="LZRT01000125">
    <property type="protein sequence ID" value="OUM84548.1"/>
    <property type="molecule type" value="Genomic_DNA"/>
</dbReference>
<organism evidence="1 2">
    <name type="scientific">Bacillus thermozeamaize</name>
    <dbReference type="NCBI Taxonomy" id="230954"/>
    <lineage>
        <taxon>Bacteria</taxon>
        <taxon>Bacillati</taxon>
        <taxon>Bacillota</taxon>
        <taxon>Bacilli</taxon>
        <taxon>Bacillales</taxon>
        <taxon>Bacillaceae</taxon>
        <taxon>Bacillus</taxon>
    </lineage>
</organism>
<evidence type="ECO:0000313" key="2">
    <source>
        <dbReference type="Proteomes" id="UP000196475"/>
    </source>
</evidence>
<protein>
    <submittedName>
        <fullName evidence="1">Uncharacterized protein</fullName>
    </submittedName>
</protein>
<comment type="caution">
    <text evidence="1">The sequence shown here is derived from an EMBL/GenBank/DDBJ whole genome shotgun (WGS) entry which is preliminary data.</text>
</comment>